<evidence type="ECO:0000313" key="3">
    <source>
        <dbReference type="Proteomes" id="UP000241762"/>
    </source>
</evidence>
<dbReference type="OrthoDB" id="7201143at2"/>
<evidence type="ECO:0000313" key="2">
    <source>
        <dbReference type="EMBL" id="AVP88102.1"/>
    </source>
</evidence>
<dbReference type="Proteomes" id="UP000241762">
    <property type="component" value="Chromosome"/>
</dbReference>
<dbReference type="InterPro" id="IPR012762">
    <property type="entry name" value="Ubiq_biosynth_COQ9"/>
</dbReference>
<protein>
    <recommendedName>
        <fullName evidence="1">COQ9 C-terminal domain-containing protein</fullName>
    </recommendedName>
</protein>
<dbReference type="GO" id="GO:0006744">
    <property type="term" value="P:ubiquinone biosynthetic process"/>
    <property type="evidence" value="ECO:0007669"/>
    <property type="project" value="InterPro"/>
</dbReference>
<proteinExistence type="predicted"/>
<sequence length="206" mass="24108">MNNSQEKLRDSFLQELQNLSISCGWSDGLPELACSKMQLHPKYYYIWFSRGSQEILSFLEEKYDQEMLNKLESMTEIRGITNKICAALTARICETSCSKALAEANFKYYRKPSNIAFASKITWRSVDKIWRYAGDNSTDFNYYSKRGLLHSVYLASQRRYHFDNSENHASTREFISLSLNQIVQTAKTTKKIYNFLHKLPVIRMFV</sequence>
<dbReference type="Pfam" id="PF08511">
    <property type="entry name" value="COQ9"/>
    <property type="match status" value="1"/>
</dbReference>
<name>A0A2P1P9Z0_9RICK</name>
<evidence type="ECO:0000259" key="1">
    <source>
        <dbReference type="Pfam" id="PF08511"/>
    </source>
</evidence>
<dbReference type="KEGG" id="ptc:phytr_11770"/>
<feature type="domain" description="COQ9 C-terminal" evidence="1">
    <location>
        <begin position="118"/>
        <end position="184"/>
    </location>
</feature>
<accession>A0A2P1P9Z0</accession>
<dbReference type="RefSeq" id="WP_106874916.1">
    <property type="nucleotide sequence ID" value="NZ_CP027845.1"/>
</dbReference>
<keyword evidence="3" id="KW-1185">Reference proteome</keyword>
<gene>
    <name evidence="2" type="ORF">phytr_11770</name>
</gene>
<organism evidence="2 3">
    <name type="scientific">Candidatus Phycorickettsia trachydisci</name>
    <dbReference type="NCBI Taxonomy" id="2115978"/>
    <lineage>
        <taxon>Bacteria</taxon>
        <taxon>Pseudomonadati</taxon>
        <taxon>Pseudomonadota</taxon>
        <taxon>Alphaproteobacteria</taxon>
        <taxon>Rickettsiales</taxon>
        <taxon>Rickettsiaceae</taxon>
        <taxon>Candidatus Phycorickettsia</taxon>
    </lineage>
</organism>
<dbReference type="GO" id="GO:0008289">
    <property type="term" value="F:lipid binding"/>
    <property type="evidence" value="ECO:0007669"/>
    <property type="project" value="InterPro"/>
</dbReference>
<dbReference type="NCBIfam" id="TIGR02396">
    <property type="entry name" value="diverge_rpsU"/>
    <property type="match status" value="1"/>
</dbReference>
<dbReference type="AlphaFoldDB" id="A0A2P1P9Z0"/>
<dbReference type="EMBL" id="CP027845">
    <property type="protein sequence ID" value="AVP88102.1"/>
    <property type="molecule type" value="Genomic_DNA"/>
</dbReference>
<dbReference type="Gene3D" id="1.10.357.10">
    <property type="entry name" value="Tetracycline Repressor, domain 2"/>
    <property type="match status" value="1"/>
</dbReference>
<dbReference type="InterPro" id="IPR013718">
    <property type="entry name" value="COQ9_C"/>
</dbReference>
<reference evidence="2 3" key="1">
    <citation type="submission" date="2018-03" db="EMBL/GenBank/DDBJ databases">
        <title>A gene transfer event suggests a long-term partnership between eustigmatophyte algae and a novel lineage of endosymbiotic bacteria.</title>
        <authorList>
            <person name="Yurchenko T."/>
            <person name="Sevcikova T."/>
            <person name="Pribyl P."/>
            <person name="El Karkouri K."/>
            <person name="Klimes V."/>
            <person name="Amaral R."/>
            <person name="Zbrankova V."/>
            <person name="Kim E."/>
            <person name="Raoult D."/>
            <person name="Santos L.M.A."/>
            <person name="Elias M."/>
        </authorList>
    </citation>
    <scope>NUCLEOTIDE SEQUENCE [LARGE SCALE GENOMIC DNA]</scope>
    <source>
        <strain evidence="2">CCALA 838</strain>
    </source>
</reference>